<dbReference type="AlphaFoldDB" id="A0A9N7UWD0"/>
<keyword evidence="3" id="KW-1185">Reference proteome</keyword>
<feature type="region of interest" description="Disordered" evidence="1">
    <location>
        <begin position="122"/>
        <end position="147"/>
    </location>
</feature>
<comment type="caution">
    <text evidence="2">The sequence shown here is derived from an EMBL/GenBank/DDBJ whole genome shotgun (WGS) entry which is preliminary data.</text>
</comment>
<evidence type="ECO:0000313" key="2">
    <source>
        <dbReference type="EMBL" id="CAB1437588.1"/>
    </source>
</evidence>
<evidence type="ECO:0000256" key="1">
    <source>
        <dbReference type="SAM" id="MobiDB-lite"/>
    </source>
</evidence>
<reference evidence="2" key="1">
    <citation type="submission" date="2020-03" db="EMBL/GenBank/DDBJ databases">
        <authorList>
            <person name="Weist P."/>
        </authorList>
    </citation>
    <scope>NUCLEOTIDE SEQUENCE</scope>
</reference>
<evidence type="ECO:0000313" key="3">
    <source>
        <dbReference type="Proteomes" id="UP001153269"/>
    </source>
</evidence>
<proteinExistence type="predicted"/>
<dbReference type="EMBL" id="CADEAL010002046">
    <property type="protein sequence ID" value="CAB1437588.1"/>
    <property type="molecule type" value="Genomic_DNA"/>
</dbReference>
<accession>A0A9N7UWD0</accession>
<feature type="region of interest" description="Disordered" evidence="1">
    <location>
        <begin position="80"/>
        <end position="99"/>
    </location>
</feature>
<gene>
    <name evidence="2" type="ORF">PLEPLA_LOCUS25626</name>
</gene>
<dbReference type="Proteomes" id="UP001153269">
    <property type="component" value="Unassembled WGS sequence"/>
</dbReference>
<sequence length="162" mass="17479">MCSSSPRTALGCESVDVEMRHRQVAEQPPRSQKQILPHLSLFCLRASHRHVSSHPAGLRLTTLIFSLESLRPERRELKTSVPQCCGGRGGGELHPQGPRAEGDGDIAPTRRGWGGLASVNFPYTSPRVPPPRPISQRQLGLHRGHAGSPFTPFSAVAAAAAQ</sequence>
<protein>
    <submittedName>
        <fullName evidence="2">Uncharacterized protein</fullName>
    </submittedName>
</protein>
<organism evidence="2 3">
    <name type="scientific">Pleuronectes platessa</name>
    <name type="common">European plaice</name>
    <dbReference type="NCBI Taxonomy" id="8262"/>
    <lineage>
        <taxon>Eukaryota</taxon>
        <taxon>Metazoa</taxon>
        <taxon>Chordata</taxon>
        <taxon>Craniata</taxon>
        <taxon>Vertebrata</taxon>
        <taxon>Euteleostomi</taxon>
        <taxon>Actinopterygii</taxon>
        <taxon>Neopterygii</taxon>
        <taxon>Teleostei</taxon>
        <taxon>Neoteleostei</taxon>
        <taxon>Acanthomorphata</taxon>
        <taxon>Carangaria</taxon>
        <taxon>Pleuronectiformes</taxon>
        <taxon>Pleuronectoidei</taxon>
        <taxon>Pleuronectidae</taxon>
        <taxon>Pleuronectes</taxon>
    </lineage>
</organism>
<name>A0A9N7UWD0_PLEPL</name>